<organism evidence="2 3">
    <name type="scientific">Amycolatopsis rubida</name>
    <dbReference type="NCBI Taxonomy" id="112413"/>
    <lineage>
        <taxon>Bacteria</taxon>
        <taxon>Bacillati</taxon>
        <taxon>Actinomycetota</taxon>
        <taxon>Actinomycetes</taxon>
        <taxon>Pseudonocardiales</taxon>
        <taxon>Pseudonocardiaceae</taxon>
        <taxon>Amycolatopsis</taxon>
    </lineage>
</organism>
<gene>
    <name evidence="2" type="ORF">SAMN05421854_109107</name>
</gene>
<keyword evidence="1" id="KW-0812">Transmembrane</keyword>
<accession>A0A1I5W895</accession>
<evidence type="ECO:0000256" key="1">
    <source>
        <dbReference type="SAM" id="Phobius"/>
    </source>
</evidence>
<name>A0A1I5W895_9PSEU</name>
<dbReference type="STRING" id="112413.SAMN05421854_109107"/>
<dbReference type="EMBL" id="FOWC01000009">
    <property type="protein sequence ID" value="SFQ15972.1"/>
    <property type="molecule type" value="Genomic_DNA"/>
</dbReference>
<dbReference type="AlphaFoldDB" id="A0A1I5W895"/>
<sequence>MENSTPTLELRVQAGGDIIREEQLARALRAEIEKTRGAEVRIAPSGPGLDGAKGSSVGGADLWVFLAATAAPLGTALVTLIKEWSKTKRATVRFRIDGLELEMPSGTDEAQERMLARLLDKRHQ</sequence>
<reference evidence="2 3" key="1">
    <citation type="submission" date="2016-10" db="EMBL/GenBank/DDBJ databases">
        <authorList>
            <person name="de Groot N.N."/>
        </authorList>
    </citation>
    <scope>NUCLEOTIDE SEQUENCE [LARGE SCALE GENOMIC DNA]</scope>
    <source>
        <strain evidence="2 3">DSM 44637</strain>
    </source>
</reference>
<keyword evidence="1" id="KW-1133">Transmembrane helix</keyword>
<protein>
    <submittedName>
        <fullName evidence="2">Uncharacterized protein</fullName>
    </submittedName>
</protein>
<evidence type="ECO:0000313" key="3">
    <source>
        <dbReference type="Proteomes" id="UP000199137"/>
    </source>
</evidence>
<dbReference type="RefSeq" id="WP_167545487.1">
    <property type="nucleotide sequence ID" value="NZ_FOWC01000009.1"/>
</dbReference>
<keyword evidence="1" id="KW-0472">Membrane</keyword>
<dbReference type="Proteomes" id="UP000199137">
    <property type="component" value="Unassembled WGS sequence"/>
</dbReference>
<proteinExistence type="predicted"/>
<feature type="transmembrane region" description="Helical" evidence="1">
    <location>
        <begin position="62"/>
        <end position="81"/>
    </location>
</feature>
<evidence type="ECO:0000313" key="2">
    <source>
        <dbReference type="EMBL" id="SFQ15972.1"/>
    </source>
</evidence>